<protein>
    <submittedName>
        <fullName evidence="2">Uncharacterized membrane protein HdeD (DUF308 family)</fullName>
    </submittedName>
</protein>
<dbReference type="InterPro" id="IPR005325">
    <property type="entry name" value="DUF308_memb"/>
</dbReference>
<dbReference type="Proteomes" id="UP000233786">
    <property type="component" value="Unassembled WGS sequence"/>
</dbReference>
<dbReference type="InterPro" id="IPR052712">
    <property type="entry name" value="Acid_resist_chaperone_HdeD"/>
</dbReference>
<feature type="transmembrane region" description="Helical" evidence="1">
    <location>
        <begin position="20"/>
        <end position="39"/>
    </location>
</feature>
<keyword evidence="1" id="KW-0472">Membrane</keyword>
<keyword evidence="1" id="KW-1133">Transmembrane helix</keyword>
<dbReference type="Pfam" id="PF03729">
    <property type="entry name" value="DUF308"/>
    <property type="match status" value="2"/>
</dbReference>
<feature type="transmembrane region" description="Helical" evidence="1">
    <location>
        <begin position="103"/>
        <end position="124"/>
    </location>
</feature>
<dbReference type="EMBL" id="PJNB01000001">
    <property type="protein sequence ID" value="PKW13027.1"/>
    <property type="molecule type" value="Genomic_DNA"/>
</dbReference>
<feature type="transmembrane region" description="Helical" evidence="1">
    <location>
        <begin position="75"/>
        <end position="96"/>
    </location>
</feature>
<organism evidence="2 3">
    <name type="scientific">Saccharopolyspora spinosa</name>
    <dbReference type="NCBI Taxonomy" id="60894"/>
    <lineage>
        <taxon>Bacteria</taxon>
        <taxon>Bacillati</taxon>
        <taxon>Actinomycetota</taxon>
        <taxon>Actinomycetes</taxon>
        <taxon>Pseudonocardiales</taxon>
        <taxon>Pseudonocardiaceae</taxon>
        <taxon>Saccharopolyspora</taxon>
    </lineage>
</organism>
<evidence type="ECO:0000313" key="3">
    <source>
        <dbReference type="Proteomes" id="UP000233786"/>
    </source>
</evidence>
<dbReference type="PANTHER" id="PTHR34989:SF1">
    <property type="entry name" value="PROTEIN HDED"/>
    <property type="match status" value="1"/>
</dbReference>
<accession>A0A2N3XQR8</accession>
<name>A0A2N3XQR8_SACSN</name>
<dbReference type="PANTHER" id="PTHR34989">
    <property type="entry name" value="PROTEIN HDED"/>
    <property type="match status" value="1"/>
</dbReference>
<feature type="transmembrane region" description="Helical" evidence="1">
    <location>
        <begin position="46"/>
        <end position="69"/>
    </location>
</feature>
<sequence>MSHLQDDPGRLVAGRLAKMAWQSVLVVGVCSLVVGVLALAWPRATLIVLGVLFGIYLLVSGVLQIVAAFGTHVAAAIRVLAFISGALSILLGLLCFRGEMQSILLLGLWIGIGWLFRGVTQTIASVADRAMPARGWQIFMGIVTALAGIVLIVSPLASVALLVLLGGIWLIVLGVVEIITAFRIDHAAKQLAMSG</sequence>
<evidence type="ECO:0000256" key="1">
    <source>
        <dbReference type="SAM" id="Phobius"/>
    </source>
</evidence>
<dbReference type="RefSeq" id="WP_044575109.1">
    <property type="nucleotide sequence ID" value="NZ_CP061007.1"/>
</dbReference>
<comment type="caution">
    <text evidence="2">The sequence shown here is derived from an EMBL/GenBank/DDBJ whole genome shotgun (WGS) entry which is preliminary data.</text>
</comment>
<keyword evidence="3" id="KW-1185">Reference proteome</keyword>
<proteinExistence type="predicted"/>
<feature type="transmembrane region" description="Helical" evidence="1">
    <location>
        <begin position="136"/>
        <end position="153"/>
    </location>
</feature>
<gene>
    <name evidence="2" type="ORF">A8926_0528</name>
</gene>
<feature type="transmembrane region" description="Helical" evidence="1">
    <location>
        <begin position="160"/>
        <end position="184"/>
    </location>
</feature>
<dbReference type="STRING" id="994479.GCA_000194155_05982"/>
<keyword evidence="1" id="KW-0812">Transmembrane</keyword>
<evidence type="ECO:0000313" key="2">
    <source>
        <dbReference type="EMBL" id="PKW13027.1"/>
    </source>
</evidence>
<reference evidence="2" key="1">
    <citation type="submission" date="2017-12" db="EMBL/GenBank/DDBJ databases">
        <title>Sequencing the genomes of 1000 Actinobacteria strains.</title>
        <authorList>
            <person name="Klenk H.-P."/>
        </authorList>
    </citation>
    <scope>NUCLEOTIDE SEQUENCE [LARGE SCALE GENOMIC DNA]</scope>
    <source>
        <strain evidence="2">DSM 44228</strain>
    </source>
</reference>
<dbReference type="AlphaFoldDB" id="A0A2N3XQR8"/>
<dbReference type="GO" id="GO:0005886">
    <property type="term" value="C:plasma membrane"/>
    <property type="evidence" value="ECO:0007669"/>
    <property type="project" value="TreeGrafter"/>
</dbReference>
<dbReference type="OrthoDB" id="3577181at2"/>